<evidence type="ECO:0000313" key="2">
    <source>
        <dbReference type="Proteomes" id="UP000799423"/>
    </source>
</evidence>
<reference evidence="1" key="1">
    <citation type="submission" date="2020-01" db="EMBL/GenBank/DDBJ databases">
        <authorList>
            <consortium name="DOE Joint Genome Institute"/>
            <person name="Haridas S."/>
            <person name="Albert R."/>
            <person name="Binder M."/>
            <person name="Bloem J."/>
            <person name="Labutti K."/>
            <person name="Salamov A."/>
            <person name="Andreopoulos B."/>
            <person name="Baker S.E."/>
            <person name="Barry K."/>
            <person name="Bills G."/>
            <person name="Bluhm B.H."/>
            <person name="Cannon C."/>
            <person name="Castanera R."/>
            <person name="Culley D.E."/>
            <person name="Daum C."/>
            <person name="Ezra D."/>
            <person name="Gonzalez J.B."/>
            <person name="Henrissat B."/>
            <person name="Kuo A."/>
            <person name="Liang C."/>
            <person name="Lipzen A."/>
            <person name="Lutzoni F."/>
            <person name="Magnuson J."/>
            <person name="Mondo S."/>
            <person name="Nolan M."/>
            <person name="Ohm R."/>
            <person name="Pangilinan J."/>
            <person name="Park H.-J."/>
            <person name="Ramirez L."/>
            <person name="Alfaro M."/>
            <person name="Sun H."/>
            <person name="Tritt A."/>
            <person name="Yoshinaga Y."/>
            <person name="Zwiers L.-H."/>
            <person name="Turgeon B.G."/>
            <person name="Goodwin S.B."/>
            <person name="Spatafora J.W."/>
            <person name="Crous P.W."/>
            <person name="Grigoriev I.V."/>
        </authorList>
    </citation>
    <scope>NUCLEOTIDE SEQUENCE</scope>
    <source>
        <strain evidence="1">IPT5</strain>
    </source>
</reference>
<name>A0A6A7B4L1_9PLEO</name>
<organism evidence="1 2">
    <name type="scientific">Plenodomus tracheiphilus IPT5</name>
    <dbReference type="NCBI Taxonomy" id="1408161"/>
    <lineage>
        <taxon>Eukaryota</taxon>
        <taxon>Fungi</taxon>
        <taxon>Dikarya</taxon>
        <taxon>Ascomycota</taxon>
        <taxon>Pezizomycotina</taxon>
        <taxon>Dothideomycetes</taxon>
        <taxon>Pleosporomycetidae</taxon>
        <taxon>Pleosporales</taxon>
        <taxon>Pleosporineae</taxon>
        <taxon>Leptosphaeriaceae</taxon>
        <taxon>Plenodomus</taxon>
    </lineage>
</organism>
<sequence length="194" mass="22442">MTCRPDVFLVLYKGVDISRAFNRSMNKCLSLLQCHDRNLVRGTASAEHLTCYLLALRGCTLILNYYEEALSQCSRMTSYFVRRNPVVRYHRLSLKVYFVRTNLERILFSKYVVTGFSFILMSHKTLATPSRLVCLVKFSYKIFCIVHLPTVSFTYRVPCSPAHSLNSVKMGLMKYGYNTAANHEQILYFVFDAI</sequence>
<proteinExistence type="predicted"/>
<accession>A0A6A7B4L1</accession>
<evidence type="ECO:0000313" key="1">
    <source>
        <dbReference type="EMBL" id="KAF2849299.1"/>
    </source>
</evidence>
<dbReference type="EMBL" id="MU006312">
    <property type="protein sequence ID" value="KAF2849299.1"/>
    <property type="molecule type" value="Genomic_DNA"/>
</dbReference>
<protein>
    <submittedName>
        <fullName evidence="1">Uncharacterized protein</fullName>
    </submittedName>
</protein>
<dbReference type="AlphaFoldDB" id="A0A6A7B4L1"/>
<dbReference type="Proteomes" id="UP000799423">
    <property type="component" value="Unassembled WGS sequence"/>
</dbReference>
<keyword evidence="2" id="KW-1185">Reference proteome</keyword>
<gene>
    <name evidence="1" type="ORF">T440DRAFT_133678</name>
</gene>